<evidence type="ECO:0000256" key="1">
    <source>
        <dbReference type="SAM" id="MobiDB-lite"/>
    </source>
</evidence>
<sequence>MSVSRHPPLLFLAVVVVLASTTSAWVIQPQSNLLLLRLNNHHKTCSVLHMSDNKKEGGESTGSLTFEDAERELRLQEDTEEVEELDEASVVPNSDPDTVSTLRDAIRERTSSLGVEEAVLSKEYVKAARQRALEGRGSKGNDWAGIDLSKISQEEAPPGPDDDDEEDDDLMNPFKNPFKGLDAIKEAEESMTEEMKRETDPLMYEPWNVQVWETFKSIDWPTLNTVLIQVVVLFVGLFVACFTVIKTDLYSRKFFEFIGAAPTQDEIVEYIEAQKALVQELSAASGGSDAAAASSVDAATSAAADAAAANSGGIRMPTLDELADSFF</sequence>
<feature type="transmembrane region" description="Helical" evidence="2">
    <location>
        <begin position="226"/>
        <end position="245"/>
    </location>
</feature>
<feature type="chain" id="PRO_5030625890" description="Transmembrane protein" evidence="3">
    <location>
        <begin position="25"/>
        <end position="327"/>
    </location>
</feature>
<organism evidence="4">
    <name type="scientific">Grammatophora oceanica</name>
    <dbReference type="NCBI Taxonomy" id="210454"/>
    <lineage>
        <taxon>Eukaryota</taxon>
        <taxon>Sar</taxon>
        <taxon>Stramenopiles</taxon>
        <taxon>Ochrophyta</taxon>
        <taxon>Bacillariophyta</taxon>
        <taxon>Fragilariophyceae</taxon>
        <taxon>Fragilariophycidae</taxon>
        <taxon>Rhabdonematales</taxon>
        <taxon>Grammatophoraceae</taxon>
        <taxon>Grammatophora</taxon>
    </lineage>
</organism>
<feature type="signal peptide" evidence="3">
    <location>
        <begin position="1"/>
        <end position="24"/>
    </location>
</feature>
<keyword evidence="2" id="KW-1133">Transmembrane helix</keyword>
<evidence type="ECO:0000313" key="4">
    <source>
        <dbReference type="EMBL" id="CAD9274707.1"/>
    </source>
</evidence>
<protein>
    <recommendedName>
        <fullName evidence="5">Transmembrane protein</fullName>
    </recommendedName>
</protein>
<dbReference type="AlphaFoldDB" id="A0A7S1UPP0"/>
<evidence type="ECO:0000256" key="2">
    <source>
        <dbReference type="SAM" id="Phobius"/>
    </source>
</evidence>
<feature type="compositionally biased region" description="Acidic residues" evidence="1">
    <location>
        <begin position="160"/>
        <end position="170"/>
    </location>
</feature>
<keyword evidence="2" id="KW-0472">Membrane</keyword>
<keyword evidence="2" id="KW-0812">Transmembrane</keyword>
<feature type="region of interest" description="Disordered" evidence="1">
    <location>
        <begin position="136"/>
        <end position="171"/>
    </location>
</feature>
<reference evidence="4" key="1">
    <citation type="submission" date="2021-01" db="EMBL/GenBank/DDBJ databases">
        <authorList>
            <person name="Corre E."/>
            <person name="Pelletier E."/>
            <person name="Niang G."/>
            <person name="Scheremetjew M."/>
            <person name="Finn R."/>
            <person name="Kale V."/>
            <person name="Holt S."/>
            <person name="Cochrane G."/>
            <person name="Meng A."/>
            <person name="Brown T."/>
            <person name="Cohen L."/>
        </authorList>
    </citation>
    <scope>NUCLEOTIDE SEQUENCE</scope>
    <source>
        <strain evidence="4">CCMP 410</strain>
    </source>
</reference>
<dbReference type="EMBL" id="HBGK01006930">
    <property type="protein sequence ID" value="CAD9274707.1"/>
    <property type="molecule type" value="Transcribed_RNA"/>
</dbReference>
<accession>A0A7S1UPP0</accession>
<evidence type="ECO:0000256" key="3">
    <source>
        <dbReference type="SAM" id="SignalP"/>
    </source>
</evidence>
<evidence type="ECO:0008006" key="5">
    <source>
        <dbReference type="Google" id="ProtNLM"/>
    </source>
</evidence>
<proteinExistence type="predicted"/>
<gene>
    <name evidence="4" type="ORF">GOCE00092_LOCUS3615</name>
</gene>
<keyword evidence="3" id="KW-0732">Signal</keyword>
<name>A0A7S1UPP0_9STRA</name>